<keyword evidence="2" id="KW-1185">Reference proteome</keyword>
<accession>A2EMW1</accession>
<dbReference type="VEuPathDB" id="TrichDB:TVAG_053580"/>
<dbReference type="OrthoDB" id="10530082at2759"/>
<protein>
    <submittedName>
        <fullName evidence="1">Uncharacterized protein</fullName>
    </submittedName>
</protein>
<dbReference type="RefSeq" id="XP_001318257.1">
    <property type="nucleotide sequence ID" value="XM_001318222.1"/>
</dbReference>
<evidence type="ECO:0000313" key="2">
    <source>
        <dbReference type="Proteomes" id="UP000001542"/>
    </source>
</evidence>
<dbReference type="KEGG" id="tva:4763908"/>
<organism evidence="1 2">
    <name type="scientific">Trichomonas vaginalis (strain ATCC PRA-98 / G3)</name>
    <dbReference type="NCBI Taxonomy" id="412133"/>
    <lineage>
        <taxon>Eukaryota</taxon>
        <taxon>Metamonada</taxon>
        <taxon>Parabasalia</taxon>
        <taxon>Trichomonadida</taxon>
        <taxon>Trichomonadidae</taxon>
        <taxon>Trichomonas</taxon>
    </lineage>
</organism>
<dbReference type="AlphaFoldDB" id="A2EMW1"/>
<evidence type="ECO:0000313" key="1">
    <source>
        <dbReference type="EMBL" id="EAY06034.1"/>
    </source>
</evidence>
<reference evidence="1" key="1">
    <citation type="submission" date="2006-10" db="EMBL/GenBank/DDBJ databases">
        <authorList>
            <person name="Amadeo P."/>
            <person name="Zhao Q."/>
            <person name="Wortman J."/>
            <person name="Fraser-Liggett C."/>
            <person name="Carlton J."/>
        </authorList>
    </citation>
    <scope>NUCLEOTIDE SEQUENCE</scope>
    <source>
        <strain evidence="1">G3</strain>
    </source>
</reference>
<dbReference type="EMBL" id="DS113434">
    <property type="protein sequence ID" value="EAY06034.1"/>
    <property type="molecule type" value="Genomic_DNA"/>
</dbReference>
<dbReference type="InParanoid" id="A2EMW1"/>
<name>A2EMW1_TRIV3</name>
<dbReference type="VEuPathDB" id="TrichDB:TVAGG3_0755490"/>
<sequence length="318" mass="35652">MAAFLGIASGVINCLSGAVGIMSAFKKTHSNQIIGSGQGTGFFKFYSTFSTGGRSMRAERSEAYVKKQIKRLLAKQSPEIQDKMNEIIESLQDALEFQTYDIEDHRSINTVAFNKRVGKLYFYIYAFEGIPESKFGYIVKHDDIRVEVDMELAKDWIIVSKMKSSFMKCTMNQEIQYLPDKSIGMTEVINAISIAMAPAALGLVKVPQSFLNCMGAIIQSQVQNPDNKIVPCPNPELAQQALGGFQQMLANQQQSVQAAQDGLDKIDAGLGKIGETIKEKPATNSAERLHHRQHHYRHYGFGIPETHRYRHHLPYDRI</sequence>
<dbReference type="Proteomes" id="UP000001542">
    <property type="component" value="Unassembled WGS sequence"/>
</dbReference>
<proteinExistence type="predicted"/>
<reference evidence="1" key="2">
    <citation type="journal article" date="2007" name="Science">
        <title>Draft genome sequence of the sexually transmitted pathogen Trichomonas vaginalis.</title>
        <authorList>
            <person name="Carlton J.M."/>
            <person name="Hirt R.P."/>
            <person name="Silva J.C."/>
            <person name="Delcher A.L."/>
            <person name="Schatz M."/>
            <person name="Zhao Q."/>
            <person name="Wortman J.R."/>
            <person name="Bidwell S.L."/>
            <person name="Alsmark U.C.M."/>
            <person name="Besteiro S."/>
            <person name="Sicheritz-Ponten T."/>
            <person name="Noel C.J."/>
            <person name="Dacks J.B."/>
            <person name="Foster P.G."/>
            <person name="Simillion C."/>
            <person name="Van de Peer Y."/>
            <person name="Miranda-Saavedra D."/>
            <person name="Barton G.J."/>
            <person name="Westrop G.D."/>
            <person name="Mueller S."/>
            <person name="Dessi D."/>
            <person name="Fiori P.L."/>
            <person name="Ren Q."/>
            <person name="Paulsen I."/>
            <person name="Zhang H."/>
            <person name="Bastida-Corcuera F.D."/>
            <person name="Simoes-Barbosa A."/>
            <person name="Brown M.T."/>
            <person name="Hayes R.D."/>
            <person name="Mukherjee M."/>
            <person name="Okumura C.Y."/>
            <person name="Schneider R."/>
            <person name="Smith A.J."/>
            <person name="Vanacova S."/>
            <person name="Villalvazo M."/>
            <person name="Haas B.J."/>
            <person name="Pertea M."/>
            <person name="Feldblyum T.V."/>
            <person name="Utterback T.R."/>
            <person name="Shu C.L."/>
            <person name="Osoegawa K."/>
            <person name="de Jong P.J."/>
            <person name="Hrdy I."/>
            <person name="Horvathova L."/>
            <person name="Zubacova Z."/>
            <person name="Dolezal P."/>
            <person name="Malik S.B."/>
            <person name="Logsdon J.M. Jr."/>
            <person name="Henze K."/>
            <person name="Gupta A."/>
            <person name="Wang C.C."/>
            <person name="Dunne R.L."/>
            <person name="Upcroft J.A."/>
            <person name="Upcroft P."/>
            <person name="White O."/>
            <person name="Salzberg S.L."/>
            <person name="Tang P."/>
            <person name="Chiu C.-H."/>
            <person name="Lee Y.-S."/>
            <person name="Embley T.M."/>
            <person name="Coombs G.H."/>
            <person name="Mottram J.C."/>
            <person name="Tachezy J."/>
            <person name="Fraser-Liggett C.M."/>
            <person name="Johnson P.J."/>
        </authorList>
    </citation>
    <scope>NUCLEOTIDE SEQUENCE [LARGE SCALE GENOMIC DNA]</scope>
    <source>
        <strain evidence="1">G3</strain>
    </source>
</reference>
<gene>
    <name evidence="1" type="ORF">TVAG_053580</name>
</gene>